<dbReference type="EMBL" id="VANU01000001">
    <property type="protein sequence ID" value="TLP41071.1"/>
    <property type="molecule type" value="Genomic_DNA"/>
</dbReference>
<reference evidence="1 2" key="1">
    <citation type="submission" date="2019-05" db="EMBL/GenBank/DDBJ databases">
        <title>Arcobacter sp. nov., isolated from sea sediment.</title>
        <authorList>
            <person name="Kim W."/>
        </authorList>
    </citation>
    <scope>NUCLEOTIDE SEQUENCE [LARGE SCALE GENOMIC DNA]</scope>
    <source>
        <strain evidence="1 2">CAU 1517</strain>
    </source>
</reference>
<dbReference type="RefSeq" id="WP_138151473.1">
    <property type="nucleotide sequence ID" value="NZ_VANU01000001.1"/>
</dbReference>
<organism evidence="1 2">
    <name type="scientific">Arcobacter arenosus</name>
    <dbReference type="NCBI Taxonomy" id="2576037"/>
    <lineage>
        <taxon>Bacteria</taxon>
        <taxon>Pseudomonadati</taxon>
        <taxon>Campylobacterota</taxon>
        <taxon>Epsilonproteobacteria</taxon>
        <taxon>Campylobacterales</taxon>
        <taxon>Arcobacteraceae</taxon>
        <taxon>Arcobacter</taxon>
    </lineage>
</organism>
<name>A0A5R8Y5F8_9BACT</name>
<evidence type="ECO:0000313" key="1">
    <source>
        <dbReference type="EMBL" id="TLP41071.1"/>
    </source>
</evidence>
<sequence length="179" mass="21203">MSHPPIFKLPKITHINTKARKEFILDCLFIGVGVQMLYATLVEDFKDGVVSLHKNKHRKNIKKIRLLYHELKDKQDLLFSMMSQEDRDTYIHKNNTIIRDRFISDIGMCKDELCLEYVAVAVLRYGLNRKRKYPIYDYLKPFGSFAVSIKVMREVKGAINHEYEKERKVAENFVSKIRY</sequence>
<accession>A0A5R8Y5F8</accession>
<dbReference type="Proteomes" id="UP000308901">
    <property type="component" value="Unassembled WGS sequence"/>
</dbReference>
<evidence type="ECO:0000313" key="2">
    <source>
        <dbReference type="Proteomes" id="UP000308901"/>
    </source>
</evidence>
<dbReference type="AlphaFoldDB" id="A0A5R8Y5F8"/>
<proteinExistence type="predicted"/>
<gene>
    <name evidence="1" type="ORF">FDK22_03355</name>
</gene>
<comment type="caution">
    <text evidence="1">The sequence shown here is derived from an EMBL/GenBank/DDBJ whole genome shotgun (WGS) entry which is preliminary data.</text>
</comment>
<keyword evidence="2" id="KW-1185">Reference proteome</keyword>
<protein>
    <submittedName>
        <fullName evidence="1">Uncharacterized protein</fullName>
    </submittedName>
</protein>